<organism evidence="1 2">
    <name type="scientific">Trichococcus palustris</name>
    <dbReference type="NCBI Taxonomy" id="140314"/>
    <lineage>
        <taxon>Bacteria</taxon>
        <taxon>Bacillati</taxon>
        <taxon>Bacillota</taxon>
        <taxon>Bacilli</taxon>
        <taxon>Lactobacillales</taxon>
        <taxon>Carnobacteriaceae</taxon>
        <taxon>Trichococcus</taxon>
    </lineage>
</organism>
<evidence type="ECO:0000313" key="1">
    <source>
        <dbReference type="EMBL" id="CZR00878.1"/>
    </source>
</evidence>
<gene>
    <name evidence="1" type="ORF">Tpal_2582</name>
</gene>
<evidence type="ECO:0000313" key="2">
    <source>
        <dbReference type="Proteomes" id="UP000242754"/>
    </source>
</evidence>
<protein>
    <submittedName>
        <fullName evidence="1">Uncharacterized protein</fullName>
    </submittedName>
</protein>
<dbReference type="AlphaFoldDB" id="A0A143YXK6"/>
<keyword evidence="2" id="KW-1185">Reference proteome</keyword>
<sequence>MMSIRCGVPEDEVFLKEMTCQAIYLPRKILEEPAKLPSKEDYYGLLATMEAYEGVEEIIAVDK</sequence>
<dbReference type="STRING" id="140314.SAMN04488076_10888"/>
<dbReference type="EMBL" id="FJNE01000009">
    <property type="protein sequence ID" value="CZR00878.1"/>
    <property type="molecule type" value="Genomic_DNA"/>
</dbReference>
<dbReference type="Proteomes" id="UP000242754">
    <property type="component" value="Unassembled WGS sequence"/>
</dbReference>
<name>A0A143YXK6_9LACT</name>
<proteinExistence type="predicted"/>
<accession>A0A143YXK6</accession>
<reference evidence="1 2" key="1">
    <citation type="submission" date="2016-02" db="EMBL/GenBank/DDBJ databases">
        <authorList>
            <person name="Wen L."/>
            <person name="He K."/>
            <person name="Yang H."/>
        </authorList>
    </citation>
    <scope>NUCLEOTIDE SEQUENCE [LARGE SCALE GENOMIC DNA]</scope>
    <source>
        <strain evidence="1">Trichococcus palustris</strain>
    </source>
</reference>